<dbReference type="Gene3D" id="3.40.50.300">
    <property type="entry name" value="P-loop containing nucleotide triphosphate hydrolases"/>
    <property type="match status" value="1"/>
</dbReference>
<feature type="domain" description="NACHT" evidence="1">
    <location>
        <begin position="295"/>
        <end position="414"/>
    </location>
</feature>
<accession>A0A0N7ZDD9</accession>
<dbReference type="Pfam" id="PF05729">
    <property type="entry name" value="NACHT"/>
    <property type="match status" value="1"/>
</dbReference>
<name>A0A0N7ZDD9_SCYOL</name>
<organism evidence="2">
    <name type="scientific">Scylla olivacea</name>
    <name type="common">Orange mud crab</name>
    <name type="synonym">Cancer olivacea</name>
    <dbReference type="NCBI Taxonomy" id="85551"/>
    <lineage>
        <taxon>Eukaryota</taxon>
        <taxon>Metazoa</taxon>
        <taxon>Ecdysozoa</taxon>
        <taxon>Arthropoda</taxon>
        <taxon>Crustacea</taxon>
        <taxon>Multicrustacea</taxon>
        <taxon>Malacostraca</taxon>
        <taxon>Eumalacostraca</taxon>
        <taxon>Eucarida</taxon>
        <taxon>Decapoda</taxon>
        <taxon>Pleocyemata</taxon>
        <taxon>Brachyura</taxon>
        <taxon>Eubrachyura</taxon>
        <taxon>Portunoidea</taxon>
        <taxon>Portunidae</taxon>
        <taxon>Portuninae</taxon>
        <taxon>Scylla</taxon>
    </lineage>
</organism>
<dbReference type="AlphaFoldDB" id="A0A0N7ZDD9"/>
<dbReference type="InterPro" id="IPR007111">
    <property type="entry name" value="NACHT_NTPase"/>
</dbReference>
<dbReference type="PROSITE" id="PS50837">
    <property type="entry name" value="NACHT"/>
    <property type="match status" value="1"/>
</dbReference>
<dbReference type="InterPro" id="IPR027417">
    <property type="entry name" value="P-loop_NTPase"/>
</dbReference>
<dbReference type="PANTHER" id="PTHR46844:SF1">
    <property type="entry name" value="SLR5058 PROTEIN"/>
    <property type="match status" value="1"/>
</dbReference>
<protein>
    <recommendedName>
        <fullName evidence="1">NACHT domain-containing protein</fullName>
    </recommendedName>
</protein>
<dbReference type="SUPFAM" id="SSF52540">
    <property type="entry name" value="P-loop containing nucleoside triphosphate hydrolases"/>
    <property type="match status" value="1"/>
</dbReference>
<dbReference type="EMBL" id="GDRN01043526">
    <property type="protein sequence ID" value="JAI66976.1"/>
    <property type="molecule type" value="Transcribed_RNA"/>
</dbReference>
<dbReference type="CDD" id="cd02019">
    <property type="entry name" value="NK"/>
    <property type="match status" value="1"/>
</dbReference>
<evidence type="ECO:0000259" key="1">
    <source>
        <dbReference type="PROSITE" id="PS50837"/>
    </source>
</evidence>
<evidence type="ECO:0000313" key="2">
    <source>
        <dbReference type="EMBL" id="JAI66976.1"/>
    </source>
</evidence>
<reference evidence="2" key="1">
    <citation type="submission" date="2015-09" db="EMBL/GenBank/DDBJ databases">
        <title>Scylla olivacea transcriptome.</title>
        <authorList>
            <person name="Ikhwanuddin M."/>
        </authorList>
    </citation>
    <scope>NUCLEOTIDE SEQUENCE</scope>
</reference>
<dbReference type="PANTHER" id="PTHR46844">
    <property type="entry name" value="SLR5058 PROTEIN"/>
    <property type="match status" value="1"/>
</dbReference>
<proteinExistence type="predicted"/>
<sequence>MRGTMASQQVPHTPDAISKDETNLLKLLKMGHGIARSVLYKVFLWGTMQKEGESVEHYLLKTQGYSNSFYRKCFDQYQLKIMSDKSKECEFDVSTLFKVIKHTCGKLETSTDVWTTENDTRIEWLVTAIKNFRNDHSHKFVGVSLETLILQSTHLKNLLRRALMVAGNLYGKSDEVDQEVKKMEDDIETVRDQHLIASDISSYEAVLVNEKLKHFLKIEGAKELREKYEDLCQLNPVYFLESKGVLLDVSMVFTQIEVENAGQKAKGFHVPCHEILTFCRDNTTVKHKTKVQSPEVYLIEGPAGAGKTTLMKYLKSVWLNKNESILGLNDYDLLLFMECRNPSLSSFSQLLCQLMPKTNATYFREGELLKFTLDLKTLVLVDGLDELNSHSEKLFLDIINQNNKNLVVLCTSRPEKARHFKMHVPPTFHTAHLKIIGIADNRKEEFVRKYHEEMWKHGRSKQDTENLISYIKDSESHLKNHYRLPLNLVLLTWLWADDPCAVTPVTTSCELYIQTHNLMKKKLLERLTHHKDACDINLQDLQEKIKNVMCSIYKAALLSLNKDAIEYLLPETVDQIKATCKTNSLPPRETLSAFFVIKVVEEEEKVSVPHKLLHDFYAAQCIVQNLFYENQESKNQSLVQKLAVFLSMENVDPVIKQAVLSNASAEMSLISTAPKPGSLKALINDLCTTESGKINKYQSMLLHVAGIIYALHGPEVQEWIAKEIVELLRESELGVRDDNQWFDLCELTKNDPVVISHISKHISKSITVTDKRIEAALLMLQEAKPKEISVSISRKTKDIPELQDLMTRIADCKSQLDLAFWQDFWEPDSLPGNDQQVRIISKRCSLGKVVCHVSGSVLAEMQGSSVYLNLAVTSDLAAQEVMDQLCNLKPNFKLDGLCLHLTTNVSPGVLKKMVGIGMLCLVVSGVQDSSIKTVCEMAKAIMPQNSILMDLRFPQAEVTYDGWYDLLKNVKKAQIGVAHISIPEEVVLLQKEHDFLENFAHKKLCIRCAFRRLGKEQMREASFSDN</sequence>